<evidence type="ECO:0000313" key="3">
    <source>
        <dbReference type="Proteomes" id="UP000270094"/>
    </source>
</evidence>
<feature type="compositionally biased region" description="Polar residues" evidence="1">
    <location>
        <begin position="59"/>
        <end position="88"/>
    </location>
</feature>
<dbReference type="AlphaFoldDB" id="A0A3P7IMA1"/>
<evidence type="ECO:0000256" key="1">
    <source>
        <dbReference type="SAM" id="MobiDB-lite"/>
    </source>
</evidence>
<dbReference type="OrthoDB" id="1935530at2759"/>
<sequence>MSQQCGPFLKGDFAMRAVRYIAAAPKSQKEEVKFNTLTLLRERSLKEIILYWSDRHDTPNLSSSKRSQLARQAPTFTHTVPELSISSS</sequence>
<reference evidence="2 3" key="1">
    <citation type="submission" date="2018-11" db="EMBL/GenBank/DDBJ databases">
        <authorList>
            <consortium name="Pathogen Informatics"/>
        </authorList>
    </citation>
    <scope>NUCLEOTIDE SEQUENCE [LARGE SCALE GENOMIC DNA]</scope>
</reference>
<feature type="region of interest" description="Disordered" evidence="1">
    <location>
        <begin position="56"/>
        <end position="88"/>
    </location>
</feature>
<dbReference type="Proteomes" id="UP000270094">
    <property type="component" value="Unassembled WGS sequence"/>
</dbReference>
<evidence type="ECO:0000313" key="2">
    <source>
        <dbReference type="EMBL" id="VDM74181.1"/>
    </source>
</evidence>
<gene>
    <name evidence="2" type="ORF">SVUK_LOCUS9179</name>
</gene>
<keyword evidence="3" id="KW-1185">Reference proteome</keyword>
<name>A0A3P7IMA1_STRVU</name>
<dbReference type="EMBL" id="UYYB01034549">
    <property type="protein sequence ID" value="VDM74181.1"/>
    <property type="molecule type" value="Genomic_DNA"/>
</dbReference>
<protein>
    <submittedName>
        <fullName evidence="2">Uncharacterized protein</fullName>
    </submittedName>
</protein>
<accession>A0A3P7IMA1</accession>
<organism evidence="2 3">
    <name type="scientific">Strongylus vulgaris</name>
    <name type="common">Blood worm</name>
    <dbReference type="NCBI Taxonomy" id="40348"/>
    <lineage>
        <taxon>Eukaryota</taxon>
        <taxon>Metazoa</taxon>
        <taxon>Ecdysozoa</taxon>
        <taxon>Nematoda</taxon>
        <taxon>Chromadorea</taxon>
        <taxon>Rhabditida</taxon>
        <taxon>Rhabditina</taxon>
        <taxon>Rhabditomorpha</taxon>
        <taxon>Strongyloidea</taxon>
        <taxon>Strongylidae</taxon>
        <taxon>Strongylus</taxon>
    </lineage>
</organism>
<proteinExistence type="predicted"/>